<evidence type="ECO:0000256" key="13">
    <source>
        <dbReference type="SAM" id="MobiDB-lite"/>
    </source>
</evidence>
<dbReference type="AlphaFoldDB" id="A0A9D3RU46"/>
<sequence length="243" mass="25973">MSHYAFLVLLLILGSDTLYAVDISGTPDPASVTDPAPTTTAAPSPMPPPSVGNYSVRNDVNSTACLMATMGLQISYKDGEVFKTINLDPNVTTATGKCGINGSDASLLLTFDKSAVAFTFSEEGGKFRLHGVSVTLNLDATGTFYSGNANLSLWEGSLGSSYMCRRDQTYNITDVLILRTRDLQVQPYMVENNSYSTAHDCAMDDTSILIPIVVGAALAGLILIVLVAYVIGRRKTYVGYQTL</sequence>
<comment type="similarity">
    <text evidence="12">Belongs to the LAMP family.</text>
</comment>
<dbReference type="GO" id="GO:0031902">
    <property type="term" value="C:late endosome membrane"/>
    <property type="evidence" value="ECO:0007669"/>
    <property type="project" value="TreeGrafter"/>
</dbReference>
<evidence type="ECO:0000313" key="18">
    <source>
        <dbReference type="EMBL" id="KAG5843569.1"/>
    </source>
</evidence>
<evidence type="ECO:0000313" key="19">
    <source>
        <dbReference type="Proteomes" id="UP001044222"/>
    </source>
</evidence>
<keyword evidence="5 15" id="KW-0732">Signal</keyword>
<dbReference type="FunFam" id="2.40.160.110:FF:000001">
    <property type="entry name" value="lysosome-associated membrane glycoprotein 2 isoform X2"/>
    <property type="match status" value="1"/>
</dbReference>
<dbReference type="InterPro" id="IPR048524">
    <property type="entry name" value="Lamp2-like_TM"/>
</dbReference>
<evidence type="ECO:0000256" key="5">
    <source>
        <dbReference type="ARBA" id="ARBA00022729"/>
    </source>
</evidence>
<dbReference type="PANTHER" id="PTHR11506:SF6">
    <property type="entry name" value="LYSOSOME-ASSOCIATED MEMBRANE GLYCOPROTEIN 2"/>
    <property type="match status" value="1"/>
</dbReference>
<comment type="subcellular location">
    <subcellularLocation>
        <location evidence="1">Cell membrane</location>
        <topology evidence="1">Single-pass type I membrane protein</topology>
    </subcellularLocation>
    <subcellularLocation>
        <location evidence="2">Endosome membrane</location>
        <topology evidence="2">Single-pass type I membrane protein</topology>
    </subcellularLocation>
    <subcellularLocation>
        <location evidence="12">Lysosome membrane</location>
        <topology evidence="12">Single-pass type I membrane protein</topology>
    </subcellularLocation>
</comment>
<evidence type="ECO:0000256" key="6">
    <source>
        <dbReference type="ARBA" id="ARBA00022753"/>
    </source>
</evidence>
<dbReference type="InterPro" id="IPR002000">
    <property type="entry name" value="Lysosome-assoc_membr_glycop"/>
</dbReference>
<dbReference type="PANTHER" id="PTHR11506">
    <property type="entry name" value="LYSOSOME-ASSOCIATED MEMBRANE GLYCOPROTEIN"/>
    <property type="match status" value="1"/>
</dbReference>
<evidence type="ECO:0000256" key="15">
    <source>
        <dbReference type="SAM" id="SignalP"/>
    </source>
</evidence>
<keyword evidence="10" id="KW-0325">Glycoprotein</keyword>
<dbReference type="Proteomes" id="UP001044222">
    <property type="component" value="Chromosome 8"/>
</dbReference>
<dbReference type="PRINTS" id="PR00336">
    <property type="entry name" value="LYSASSOCTDMP"/>
</dbReference>
<keyword evidence="11 12" id="KW-0458">Lysosome</keyword>
<proteinExistence type="inferred from homology"/>
<feature type="chain" id="PRO_5039323501" description="Lysosomal-associated membrane protein 2" evidence="15">
    <location>
        <begin position="21"/>
        <end position="243"/>
    </location>
</feature>
<dbReference type="GO" id="GO:0005765">
    <property type="term" value="C:lysosomal membrane"/>
    <property type="evidence" value="ECO:0007669"/>
    <property type="project" value="UniProtKB-SubCell"/>
</dbReference>
<keyword evidence="3" id="KW-1003">Cell membrane</keyword>
<evidence type="ECO:0000256" key="2">
    <source>
        <dbReference type="ARBA" id="ARBA00004530"/>
    </source>
</evidence>
<dbReference type="Pfam" id="PF21222">
    <property type="entry name" value="Lamp2_2nd"/>
    <property type="match status" value="1"/>
</dbReference>
<keyword evidence="9 12" id="KW-1015">Disulfide bond</keyword>
<evidence type="ECO:0000256" key="3">
    <source>
        <dbReference type="ARBA" id="ARBA00022475"/>
    </source>
</evidence>
<keyword evidence="6" id="KW-0967">Endosome</keyword>
<dbReference type="GO" id="GO:0005886">
    <property type="term" value="C:plasma membrane"/>
    <property type="evidence" value="ECO:0007669"/>
    <property type="project" value="UniProtKB-SubCell"/>
</dbReference>
<evidence type="ECO:0008006" key="20">
    <source>
        <dbReference type="Google" id="ProtNLM"/>
    </source>
</evidence>
<feature type="transmembrane region" description="Helical" evidence="14">
    <location>
        <begin position="208"/>
        <end position="231"/>
    </location>
</feature>
<dbReference type="GO" id="GO:0097352">
    <property type="term" value="P:autophagosome maturation"/>
    <property type="evidence" value="ECO:0007669"/>
    <property type="project" value="TreeGrafter"/>
</dbReference>
<dbReference type="EMBL" id="JAFIRN010000008">
    <property type="protein sequence ID" value="KAG5843569.1"/>
    <property type="molecule type" value="Genomic_DNA"/>
</dbReference>
<dbReference type="InterPro" id="IPR048528">
    <property type="entry name" value="Lamp2-like_luminal"/>
</dbReference>
<dbReference type="Gene3D" id="2.40.160.110">
    <property type="match status" value="1"/>
</dbReference>
<keyword evidence="7 14" id="KW-1133">Transmembrane helix</keyword>
<dbReference type="Pfam" id="PF01299">
    <property type="entry name" value="Lamp2-like_luminal"/>
    <property type="match status" value="1"/>
</dbReference>
<dbReference type="GO" id="GO:0061740">
    <property type="term" value="P:protein targeting to lysosome involved in chaperone-mediated autophagy"/>
    <property type="evidence" value="ECO:0007669"/>
    <property type="project" value="TreeGrafter"/>
</dbReference>
<organism evidence="18 19">
    <name type="scientific">Anguilla anguilla</name>
    <name type="common">European freshwater eel</name>
    <name type="synonym">Muraena anguilla</name>
    <dbReference type="NCBI Taxonomy" id="7936"/>
    <lineage>
        <taxon>Eukaryota</taxon>
        <taxon>Metazoa</taxon>
        <taxon>Chordata</taxon>
        <taxon>Craniata</taxon>
        <taxon>Vertebrata</taxon>
        <taxon>Euteleostomi</taxon>
        <taxon>Actinopterygii</taxon>
        <taxon>Neopterygii</taxon>
        <taxon>Teleostei</taxon>
        <taxon>Anguilliformes</taxon>
        <taxon>Anguillidae</taxon>
        <taxon>Anguilla</taxon>
    </lineage>
</organism>
<dbReference type="GO" id="GO:0000421">
    <property type="term" value="C:autophagosome membrane"/>
    <property type="evidence" value="ECO:0007669"/>
    <property type="project" value="TreeGrafter"/>
</dbReference>
<keyword evidence="19" id="KW-1185">Reference proteome</keyword>
<evidence type="ECO:0000256" key="9">
    <source>
        <dbReference type="ARBA" id="ARBA00023157"/>
    </source>
</evidence>
<evidence type="ECO:0000256" key="4">
    <source>
        <dbReference type="ARBA" id="ARBA00022692"/>
    </source>
</evidence>
<feature type="region of interest" description="Disordered" evidence="13">
    <location>
        <begin position="29"/>
        <end position="49"/>
    </location>
</feature>
<gene>
    <name evidence="18" type="ORF">ANANG_G00152290</name>
</gene>
<feature type="compositionally biased region" description="Low complexity" evidence="13">
    <location>
        <begin position="29"/>
        <end position="43"/>
    </location>
</feature>
<feature type="domain" description="Lysosome-associated membrane glycoprotein 2-like luminal" evidence="16">
    <location>
        <begin position="49"/>
        <end position="191"/>
    </location>
</feature>
<accession>A0A9D3RU46</accession>
<feature type="signal peptide" evidence="15">
    <location>
        <begin position="1"/>
        <end position="20"/>
    </location>
</feature>
<reference evidence="18" key="1">
    <citation type="submission" date="2021-01" db="EMBL/GenBank/DDBJ databases">
        <title>A chromosome-scale assembly of European eel, Anguilla anguilla.</title>
        <authorList>
            <person name="Henkel C."/>
            <person name="Jong-Raadsen S.A."/>
            <person name="Dufour S."/>
            <person name="Weltzien F.-A."/>
            <person name="Palstra A.P."/>
            <person name="Pelster B."/>
            <person name="Spaink H.P."/>
            <person name="Van Den Thillart G.E."/>
            <person name="Jansen H."/>
            <person name="Zahm M."/>
            <person name="Klopp C."/>
            <person name="Cedric C."/>
            <person name="Louis A."/>
            <person name="Berthelot C."/>
            <person name="Parey E."/>
            <person name="Roest Crollius H."/>
            <person name="Montfort J."/>
            <person name="Robinson-Rechavi M."/>
            <person name="Bucao C."/>
            <person name="Bouchez O."/>
            <person name="Gislard M."/>
            <person name="Lluch J."/>
            <person name="Milhes M."/>
            <person name="Lampietro C."/>
            <person name="Lopez Roques C."/>
            <person name="Donnadieu C."/>
            <person name="Braasch I."/>
            <person name="Desvignes T."/>
            <person name="Postlethwait J."/>
            <person name="Bobe J."/>
            <person name="Guiguen Y."/>
            <person name="Dirks R."/>
        </authorList>
    </citation>
    <scope>NUCLEOTIDE SEQUENCE</scope>
    <source>
        <strain evidence="18">Tag_6206</strain>
        <tissue evidence="18">Liver</tissue>
    </source>
</reference>
<evidence type="ECO:0000256" key="12">
    <source>
        <dbReference type="PROSITE-ProRule" id="PRU00740"/>
    </source>
</evidence>
<evidence type="ECO:0000256" key="8">
    <source>
        <dbReference type="ARBA" id="ARBA00023136"/>
    </source>
</evidence>
<evidence type="ECO:0000256" key="14">
    <source>
        <dbReference type="SAM" id="Phobius"/>
    </source>
</evidence>
<keyword evidence="8 12" id="KW-0472">Membrane</keyword>
<keyword evidence="4 12" id="KW-0812">Transmembrane</keyword>
<comment type="caution">
    <text evidence="18">The sequence shown here is derived from an EMBL/GenBank/DDBJ whole genome shotgun (WGS) entry which is preliminary data.</text>
</comment>
<evidence type="ECO:0000259" key="16">
    <source>
        <dbReference type="Pfam" id="PF01299"/>
    </source>
</evidence>
<evidence type="ECO:0000259" key="17">
    <source>
        <dbReference type="Pfam" id="PF21222"/>
    </source>
</evidence>
<evidence type="ECO:0000256" key="1">
    <source>
        <dbReference type="ARBA" id="ARBA00004251"/>
    </source>
</evidence>
<name>A0A9D3RU46_ANGAN</name>
<feature type="disulfide bond" evidence="12">
    <location>
        <begin position="164"/>
        <end position="201"/>
    </location>
</feature>
<dbReference type="GO" id="GO:0009267">
    <property type="term" value="P:cellular response to starvation"/>
    <property type="evidence" value="ECO:0007669"/>
    <property type="project" value="TreeGrafter"/>
</dbReference>
<dbReference type="PROSITE" id="PS51407">
    <property type="entry name" value="LAMP_3"/>
    <property type="match status" value="1"/>
</dbReference>
<evidence type="ECO:0000256" key="10">
    <source>
        <dbReference type="ARBA" id="ARBA00023180"/>
    </source>
</evidence>
<evidence type="ECO:0000256" key="11">
    <source>
        <dbReference type="ARBA" id="ARBA00023228"/>
    </source>
</evidence>
<feature type="domain" description="Lysosome-associated membrane glycoprotein 2-like transmembrane" evidence="17">
    <location>
        <begin position="210"/>
        <end position="241"/>
    </location>
</feature>
<comment type="caution">
    <text evidence="12">Lacks conserved residue(s) required for the propagation of feature annotation.</text>
</comment>
<protein>
    <recommendedName>
        <fullName evidence="20">Lysosomal-associated membrane protein 2</fullName>
    </recommendedName>
</protein>
<evidence type="ECO:0000256" key="7">
    <source>
        <dbReference type="ARBA" id="ARBA00022989"/>
    </source>
</evidence>